<comment type="caution">
    <text evidence="2">The sequence shown here is derived from an EMBL/GenBank/DDBJ whole genome shotgun (WGS) entry which is preliminary data.</text>
</comment>
<name>A0AAD8R2G3_LOLMU</name>
<dbReference type="Proteomes" id="UP001231189">
    <property type="component" value="Unassembled WGS sequence"/>
</dbReference>
<dbReference type="Gene3D" id="1.20.1280.50">
    <property type="match status" value="1"/>
</dbReference>
<dbReference type="InterPro" id="IPR013187">
    <property type="entry name" value="F-box-assoc_dom_typ3"/>
</dbReference>
<dbReference type="SMART" id="SM00256">
    <property type="entry name" value="FBOX"/>
    <property type="match status" value="1"/>
</dbReference>
<dbReference type="InterPro" id="IPR036047">
    <property type="entry name" value="F-box-like_dom_sf"/>
</dbReference>
<dbReference type="PANTHER" id="PTHR31111">
    <property type="entry name" value="BNAA05G37150D PROTEIN-RELATED"/>
    <property type="match status" value="1"/>
</dbReference>
<dbReference type="AlphaFoldDB" id="A0AAD8R2G3"/>
<dbReference type="InterPro" id="IPR011043">
    <property type="entry name" value="Gal_Oxase/kelch_b-propeller"/>
</dbReference>
<protein>
    <recommendedName>
        <fullName evidence="1">F-box domain-containing protein</fullName>
    </recommendedName>
</protein>
<dbReference type="InterPro" id="IPR017451">
    <property type="entry name" value="F-box-assoc_interact_dom"/>
</dbReference>
<dbReference type="SUPFAM" id="SSF50965">
    <property type="entry name" value="Galactose oxidase, central domain"/>
    <property type="match status" value="1"/>
</dbReference>
<accession>A0AAD8R2G3</accession>
<reference evidence="2" key="1">
    <citation type="submission" date="2023-07" db="EMBL/GenBank/DDBJ databases">
        <title>A chromosome-level genome assembly of Lolium multiflorum.</title>
        <authorList>
            <person name="Chen Y."/>
            <person name="Copetti D."/>
            <person name="Kolliker R."/>
            <person name="Studer B."/>
        </authorList>
    </citation>
    <scope>NUCLEOTIDE SEQUENCE</scope>
    <source>
        <strain evidence="2">02402/16</strain>
        <tissue evidence="2">Leaf</tissue>
    </source>
</reference>
<evidence type="ECO:0000313" key="3">
    <source>
        <dbReference type="Proteomes" id="UP001231189"/>
    </source>
</evidence>
<organism evidence="2 3">
    <name type="scientific">Lolium multiflorum</name>
    <name type="common">Italian ryegrass</name>
    <name type="synonym">Lolium perenne subsp. multiflorum</name>
    <dbReference type="NCBI Taxonomy" id="4521"/>
    <lineage>
        <taxon>Eukaryota</taxon>
        <taxon>Viridiplantae</taxon>
        <taxon>Streptophyta</taxon>
        <taxon>Embryophyta</taxon>
        <taxon>Tracheophyta</taxon>
        <taxon>Spermatophyta</taxon>
        <taxon>Magnoliopsida</taxon>
        <taxon>Liliopsida</taxon>
        <taxon>Poales</taxon>
        <taxon>Poaceae</taxon>
        <taxon>BOP clade</taxon>
        <taxon>Pooideae</taxon>
        <taxon>Poodae</taxon>
        <taxon>Poeae</taxon>
        <taxon>Poeae Chloroplast Group 2 (Poeae type)</taxon>
        <taxon>Loliodinae</taxon>
        <taxon>Loliinae</taxon>
        <taxon>Lolium</taxon>
    </lineage>
</organism>
<proteinExistence type="predicted"/>
<dbReference type="SUPFAM" id="SSF81383">
    <property type="entry name" value="F-box domain"/>
    <property type="match status" value="1"/>
</dbReference>
<dbReference type="Pfam" id="PF00646">
    <property type="entry name" value="F-box"/>
    <property type="match status" value="1"/>
</dbReference>
<feature type="domain" description="F-box" evidence="1">
    <location>
        <begin position="8"/>
        <end position="53"/>
    </location>
</feature>
<gene>
    <name evidence="2" type="ORF">QYE76_036448</name>
</gene>
<dbReference type="PANTHER" id="PTHR31111:SF136">
    <property type="entry name" value="F-BOX ASSOCIATED DOMAIN-CONTAINING PROTEIN"/>
    <property type="match status" value="1"/>
</dbReference>
<dbReference type="CDD" id="cd22157">
    <property type="entry name" value="F-box_AtFBW1-like"/>
    <property type="match status" value="1"/>
</dbReference>
<sequence length="401" mass="44544">MTAPAKGATTVASLPNDVVFEILSRTPVKSVCRFRCVSRSWRALVSNEVFVAAHEARAEPHLLLLLANSSNKERGSQGRDLRLLDMHRNVVKVVKEVGFYSAFCPSFDDAICVTFGDGGNTSLVDLTTGKVILTQTWSGLHDGSSCGFGFGCAMQSYSFGFGRAIPSGLYKAVRFITHAWNGHFQHTCETYGSILLNYFSIITFRDKNDNPIIDSLEVRTLAADSTGWRRTESHAPIHVRGSFATTVNGVLHFLHRATDGIYVLCFSLESEEWKRAIKGPTEADGCKVLKITQLNGTLCMIGPQPRVPGIDIWLMSDYDQEIWTKAYTISTALGLNSMIPLRVIRGKLLITCYRYRNYGTETTLEIYDPSTKTFTFAMEMPYTTTGLVGICSLHLKGFWQP</sequence>
<evidence type="ECO:0000313" key="2">
    <source>
        <dbReference type="EMBL" id="KAK1612775.1"/>
    </source>
</evidence>
<dbReference type="EMBL" id="JAUUTY010000007">
    <property type="protein sequence ID" value="KAK1612775.1"/>
    <property type="molecule type" value="Genomic_DNA"/>
</dbReference>
<dbReference type="PROSITE" id="PS50181">
    <property type="entry name" value="FBOX"/>
    <property type="match status" value="1"/>
</dbReference>
<dbReference type="NCBIfam" id="TIGR01640">
    <property type="entry name" value="F_box_assoc_1"/>
    <property type="match status" value="1"/>
</dbReference>
<dbReference type="InterPro" id="IPR001810">
    <property type="entry name" value="F-box_dom"/>
</dbReference>
<dbReference type="Pfam" id="PF08268">
    <property type="entry name" value="FBA_3"/>
    <property type="match status" value="1"/>
</dbReference>
<keyword evidence="3" id="KW-1185">Reference proteome</keyword>
<evidence type="ECO:0000259" key="1">
    <source>
        <dbReference type="PROSITE" id="PS50181"/>
    </source>
</evidence>